<reference evidence="7 8" key="1">
    <citation type="submission" date="2024-09" db="EMBL/GenBank/DDBJ databases">
        <authorList>
            <person name="Sun Q."/>
            <person name="Mori K."/>
        </authorList>
    </citation>
    <scope>NUCLEOTIDE SEQUENCE [LARGE SCALE GENOMIC DNA]</scope>
    <source>
        <strain evidence="7 8">TBRC 4575</strain>
    </source>
</reference>
<dbReference type="Pfam" id="PF03672">
    <property type="entry name" value="UPF0154"/>
    <property type="match status" value="1"/>
</dbReference>
<dbReference type="EMBL" id="JBHLUK010000005">
    <property type="protein sequence ID" value="MFC0422761.1"/>
    <property type="molecule type" value="Genomic_DNA"/>
</dbReference>
<dbReference type="RefSeq" id="WP_137644418.1">
    <property type="nucleotide sequence ID" value="NZ_BAABRM010000004.1"/>
</dbReference>
<evidence type="ECO:0000256" key="2">
    <source>
        <dbReference type="ARBA" id="ARBA00006694"/>
    </source>
</evidence>
<comment type="caution">
    <text evidence="7">The sequence shown here is derived from an EMBL/GenBank/DDBJ whole genome shotgun (WGS) entry which is preliminary data.</text>
</comment>
<accession>A0ABV6K044</accession>
<comment type="subcellular location">
    <subcellularLocation>
        <location evidence="6">Cell membrane</location>
        <topology evidence="6">Single-pass membrane protein</topology>
    </subcellularLocation>
    <subcellularLocation>
        <location evidence="1">Membrane</location>
        <topology evidence="1">Single-pass membrane protein</topology>
    </subcellularLocation>
</comment>
<dbReference type="InterPro" id="IPR005359">
    <property type="entry name" value="UPF0154"/>
</dbReference>
<evidence type="ECO:0000256" key="4">
    <source>
        <dbReference type="ARBA" id="ARBA00022989"/>
    </source>
</evidence>
<evidence type="ECO:0000256" key="1">
    <source>
        <dbReference type="ARBA" id="ARBA00004167"/>
    </source>
</evidence>
<dbReference type="HAMAP" id="MF_00363">
    <property type="entry name" value="UPF0154"/>
    <property type="match status" value="1"/>
</dbReference>
<evidence type="ECO:0000256" key="6">
    <source>
        <dbReference type="HAMAP-Rule" id="MF_00363"/>
    </source>
</evidence>
<keyword evidence="4 6" id="KW-1133">Transmembrane helix</keyword>
<evidence type="ECO:0000313" key="8">
    <source>
        <dbReference type="Proteomes" id="UP001589855"/>
    </source>
</evidence>
<dbReference type="Proteomes" id="UP001589855">
    <property type="component" value="Unassembled WGS sequence"/>
</dbReference>
<evidence type="ECO:0000313" key="7">
    <source>
        <dbReference type="EMBL" id="MFC0422761.1"/>
    </source>
</evidence>
<protein>
    <recommendedName>
        <fullName evidence="6">UPF0154 protein ACFFGS_01025</fullName>
    </recommendedName>
</protein>
<proteinExistence type="inferred from homology"/>
<keyword evidence="6" id="KW-1003">Cell membrane</keyword>
<keyword evidence="3 6" id="KW-0812">Transmembrane</keyword>
<sequence length="79" mass="8914">MTVSTGIWILIVVLGVLVGLTGGFFGARHYMQNYLKQNPPISEEMLRSMMMQMGQRPSEKKLHQMLNSMKAASRNDGKK</sequence>
<name>A0ABV6K044_9LACO</name>
<evidence type="ECO:0000256" key="5">
    <source>
        <dbReference type="ARBA" id="ARBA00023136"/>
    </source>
</evidence>
<organism evidence="7 8">
    <name type="scientific">Lactiplantibacillus plajomi</name>
    <dbReference type="NCBI Taxonomy" id="1457217"/>
    <lineage>
        <taxon>Bacteria</taxon>
        <taxon>Bacillati</taxon>
        <taxon>Bacillota</taxon>
        <taxon>Bacilli</taxon>
        <taxon>Lactobacillales</taxon>
        <taxon>Lactobacillaceae</taxon>
        <taxon>Lactiplantibacillus</taxon>
    </lineage>
</organism>
<keyword evidence="5 6" id="KW-0472">Membrane</keyword>
<gene>
    <name evidence="7" type="ORF">ACFFGS_01025</name>
</gene>
<keyword evidence="8" id="KW-1185">Reference proteome</keyword>
<evidence type="ECO:0000256" key="3">
    <source>
        <dbReference type="ARBA" id="ARBA00022692"/>
    </source>
</evidence>
<feature type="transmembrane region" description="Helical" evidence="6">
    <location>
        <begin position="6"/>
        <end position="27"/>
    </location>
</feature>
<comment type="similarity">
    <text evidence="2 6">Belongs to the UPF0154 family.</text>
</comment>